<feature type="domain" description="Major facilitator superfamily (MFS) profile" evidence="8">
    <location>
        <begin position="67"/>
        <end position="518"/>
    </location>
</feature>
<evidence type="ECO:0000259" key="8">
    <source>
        <dbReference type="PROSITE" id="PS50850"/>
    </source>
</evidence>
<comment type="similarity">
    <text evidence="2">Belongs to the major facilitator superfamily. Sugar transporter (TC 2.A.1.1) family.</text>
</comment>
<dbReference type="InterPro" id="IPR005828">
    <property type="entry name" value="MFS_sugar_transport-like"/>
</dbReference>
<evidence type="ECO:0000256" key="6">
    <source>
        <dbReference type="ARBA" id="ARBA00023136"/>
    </source>
</evidence>
<dbReference type="Gene3D" id="1.20.1250.20">
    <property type="entry name" value="MFS general substrate transporter like domains"/>
    <property type="match status" value="2"/>
</dbReference>
<organism evidence="9 10">
    <name type="scientific">Thelonectria olida</name>
    <dbReference type="NCBI Taxonomy" id="1576542"/>
    <lineage>
        <taxon>Eukaryota</taxon>
        <taxon>Fungi</taxon>
        <taxon>Dikarya</taxon>
        <taxon>Ascomycota</taxon>
        <taxon>Pezizomycotina</taxon>
        <taxon>Sordariomycetes</taxon>
        <taxon>Hypocreomycetidae</taxon>
        <taxon>Hypocreales</taxon>
        <taxon>Nectriaceae</taxon>
        <taxon>Thelonectria</taxon>
    </lineage>
</organism>
<evidence type="ECO:0000256" key="5">
    <source>
        <dbReference type="ARBA" id="ARBA00022989"/>
    </source>
</evidence>
<dbReference type="PROSITE" id="PS00217">
    <property type="entry name" value="SUGAR_TRANSPORT_2"/>
    <property type="match status" value="1"/>
</dbReference>
<evidence type="ECO:0000256" key="7">
    <source>
        <dbReference type="SAM" id="Phobius"/>
    </source>
</evidence>
<feature type="transmembrane region" description="Helical" evidence="7">
    <location>
        <begin position="372"/>
        <end position="391"/>
    </location>
</feature>
<feature type="transmembrane region" description="Helical" evidence="7">
    <location>
        <begin position="403"/>
        <end position="421"/>
    </location>
</feature>
<comment type="subcellular location">
    <subcellularLocation>
        <location evidence="1">Membrane</location>
        <topology evidence="1">Multi-pass membrane protein</topology>
    </subcellularLocation>
</comment>
<feature type="transmembrane region" description="Helical" evidence="7">
    <location>
        <begin position="433"/>
        <end position="451"/>
    </location>
</feature>
<protein>
    <recommendedName>
        <fullName evidence="8">Major facilitator superfamily (MFS) profile domain-containing protein</fullName>
    </recommendedName>
</protein>
<keyword evidence="3" id="KW-0813">Transport</keyword>
<feature type="transmembrane region" description="Helical" evidence="7">
    <location>
        <begin position="463"/>
        <end position="482"/>
    </location>
</feature>
<dbReference type="GO" id="GO:0016020">
    <property type="term" value="C:membrane"/>
    <property type="evidence" value="ECO:0007669"/>
    <property type="project" value="UniProtKB-SubCell"/>
</dbReference>
<keyword evidence="4 7" id="KW-0812">Transmembrane</keyword>
<dbReference type="PROSITE" id="PS50850">
    <property type="entry name" value="MFS"/>
    <property type="match status" value="1"/>
</dbReference>
<evidence type="ECO:0000313" key="9">
    <source>
        <dbReference type="EMBL" id="KAH6867592.1"/>
    </source>
</evidence>
<dbReference type="GO" id="GO:0022857">
    <property type="term" value="F:transmembrane transporter activity"/>
    <property type="evidence" value="ECO:0007669"/>
    <property type="project" value="InterPro"/>
</dbReference>
<dbReference type="PRINTS" id="PR00171">
    <property type="entry name" value="SUGRTRNSPORT"/>
</dbReference>
<dbReference type="InterPro" id="IPR020846">
    <property type="entry name" value="MFS_dom"/>
</dbReference>
<dbReference type="PANTHER" id="PTHR48020">
    <property type="entry name" value="PROTON MYO-INOSITOL COTRANSPORTER"/>
    <property type="match status" value="1"/>
</dbReference>
<accession>A0A9P8VQA6</accession>
<feature type="transmembrane region" description="Helical" evidence="7">
    <location>
        <begin position="144"/>
        <end position="163"/>
    </location>
</feature>
<gene>
    <name evidence="9" type="ORF">B0T10DRAFT_524292</name>
</gene>
<keyword evidence="6 7" id="KW-0472">Membrane</keyword>
<dbReference type="InterPro" id="IPR005829">
    <property type="entry name" value="Sugar_transporter_CS"/>
</dbReference>
<evidence type="ECO:0000256" key="4">
    <source>
        <dbReference type="ARBA" id="ARBA00022692"/>
    </source>
</evidence>
<dbReference type="AlphaFoldDB" id="A0A9P8VQA6"/>
<dbReference type="PROSITE" id="PS00216">
    <property type="entry name" value="SUGAR_TRANSPORT_1"/>
    <property type="match status" value="1"/>
</dbReference>
<feature type="transmembrane region" description="Helical" evidence="7">
    <location>
        <begin position="240"/>
        <end position="260"/>
    </location>
</feature>
<dbReference type="GO" id="GO:0015791">
    <property type="term" value="P:polyol transmembrane transport"/>
    <property type="evidence" value="ECO:0007669"/>
    <property type="project" value="UniProtKB-ARBA"/>
</dbReference>
<feature type="transmembrane region" description="Helical" evidence="7">
    <location>
        <begin position="494"/>
        <end position="514"/>
    </location>
</feature>
<evidence type="ECO:0000313" key="10">
    <source>
        <dbReference type="Proteomes" id="UP000777438"/>
    </source>
</evidence>
<feature type="transmembrane region" description="Helical" evidence="7">
    <location>
        <begin position="82"/>
        <end position="102"/>
    </location>
</feature>
<evidence type="ECO:0000256" key="3">
    <source>
        <dbReference type="ARBA" id="ARBA00022448"/>
    </source>
</evidence>
<feature type="transmembrane region" description="Helical" evidence="7">
    <location>
        <begin position="114"/>
        <end position="132"/>
    </location>
</feature>
<sequence>MNDVQLRATVRTFHENTTQTLTGLRPYPTEQEVQDAAMVWKHRTHYETAARANNPTAPVELNEMERRALVNEVDHTFSERGMWIVILTSSQNGSNFFAFLWIDPKEGVDSRFSLANAAVYFSAAGLGCPLAAPLNSVCGRRGVIFIASFLICAASLGSAAIPLDGKHGWALLSGIRVIGGVGMGLKAVSTPILAAETAVGYWRGSFVLVWQLWYVVSFGIMTSFIVNICLNGIHDPKLKLRLILGSPAIFALALMLLKAFGSLMRLRNTKFQATRDLFLTHMGIEEEIMLEQDARQRKAAKSNPSSTTIIRYVVQYWEILMTRRLRNAAVASGVVALSQQLSGINIMAFYGGSILVGSHPGQRLEGDKLHKAMVYNVIFGMLNFLFCLPAIRYIDSIGRRKTLLYTIPWMAVGLMAAALSIDRVKIEIVAFWIYFHTIWYSPGMGPVPFILAAESFPLAFREAGASIAIAVNFLCAGILAWLHPLLTEKIKVSGTLGLFAGLNMVAMVLIFLLVEETGGVRLEALGLVFREKKRDFMRFQVCEFLPWLGKLFIRKSKLENQPKWMVNCEQVEEQGGVGVLGDEVVLEEEERDVI</sequence>
<keyword evidence="5 7" id="KW-1133">Transmembrane helix</keyword>
<dbReference type="GO" id="GO:0015798">
    <property type="term" value="P:myo-inositol transport"/>
    <property type="evidence" value="ECO:0007669"/>
    <property type="project" value="UniProtKB-ARBA"/>
</dbReference>
<reference evidence="9 10" key="1">
    <citation type="journal article" date="2021" name="Nat. Commun.">
        <title>Genetic determinants of endophytism in the Arabidopsis root mycobiome.</title>
        <authorList>
            <person name="Mesny F."/>
            <person name="Miyauchi S."/>
            <person name="Thiergart T."/>
            <person name="Pickel B."/>
            <person name="Atanasova L."/>
            <person name="Karlsson M."/>
            <person name="Huettel B."/>
            <person name="Barry K.W."/>
            <person name="Haridas S."/>
            <person name="Chen C."/>
            <person name="Bauer D."/>
            <person name="Andreopoulos W."/>
            <person name="Pangilinan J."/>
            <person name="LaButti K."/>
            <person name="Riley R."/>
            <person name="Lipzen A."/>
            <person name="Clum A."/>
            <person name="Drula E."/>
            <person name="Henrissat B."/>
            <person name="Kohler A."/>
            <person name="Grigoriev I.V."/>
            <person name="Martin F.M."/>
            <person name="Hacquard S."/>
        </authorList>
    </citation>
    <scope>NUCLEOTIDE SEQUENCE [LARGE SCALE GENOMIC DNA]</scope>
    <source>
        <strain evidence="9 10">MPI-CAGE-CH-0241</strain>
    </source>
</reference>
<dbReference type="SUPFAM" id="SSF103473">
    <property type="entry name" value="MFS general substrate transporter"/>
    <property type="match status" value="1"/>
</dbReference>
<dbReference type="PANTHER" id="PTHR48020:SF4">
    <property type="entry name" value="SYMPORT, PUTATIVE (AFU_ORTHOLOGUE AFUA_3G11790)-RELATED"/>
    <property type="match status" value="1"/>
</dbReference>
<dbReference type="InterPro" id="IPR003663">
    <property type="entry name" value="Sugar/inositol_transpt"/>
</dbReference>
<evidence type="ECO:0000256" key="2">
    <source>
        <dbReference type="ARBA" id="ARBA00010992"/>
    </source>
</evidence>
<dbReference type="Pfam" id="PF00083">
    <property type="entry name" value="Sugar_tr"/>
    <property type="match status" value="1"/>
</dbReference>
<name>A0A9P8VQA6_9HYPO</name>
<comment type="caution">
    <text evidence="9">The sequence shown here is derived from an EMBL/GenBank/DDBJ whole genome shotgun (WGS) entry which is preliminary data.</text>
</comment>
<dbReference type="OrthoDB" id="6339427at2759"/>
<feature type="transmembrane region" description="Helical" evidence="7">
    <location>
        <begin position="169"/>
        <end position="194"/>
    </location>
</feature>
<dbReference type="InterPro" id="IPR036259">
    <property type="entry name" value="MFS_trans_sf"/>
</dbReference>
<proteinExistence type="inferred from homology"/>
<dbReference type="InterPro" id="IPR050814">
    <property type="entry name" value="Myo-inositol_Transporter"/>
</dbReference>
<dbReference type="EMBL" id="JAGPYM010000096">
    <property type="protein sequence ID" value="KAH6867592.1"/>
    <property type="molecule type" value="Genomic_DNA"/>
</dbReference>
<keyword evidence="10" id="KW-1185">Reference proteome</keyword>
<dbReference type="Proteomes" id="UP000777438">
    <property type="component" value="Unassembled WGS sequence"/>
</dbReference>
<feature type="transmembrane region" description="Helical" evidence="7">
    <location>
        <begin position="206"/>
        <end position="228"/>
    </location>
</feature>
<evidence type="ECO:0000256" key="1">
    <source>
        <dbReference type="ARBA" id="ARBA00004141"/>
    </source>
</evidence>